<gene>
    <name evidence="1" type="ORF">MRB53_014605</name>
</gene>
<reference evidence="1 2" key="1">
    <citation type="journal article" date="2022" name="Hortic Res">
        <title>A haplotype resolved chromosomal level avocado genome allows analysis of novel avocado genes.</title>
        <authorList>
            <person name="Nath O."/>
            <person name="Fletcher S.J."/>
            <person name="Hayward A."/>
            <person name="Shaw L.M."/>
            <person name="Masouleh A.K."/>
            <person name="Furtado A."/>
            <person name="Henry R.J."/>
            <person name="Mitter N."/>
        </authorList>
    </citation>
    <scope>NUCLEOTIDE SEQUENCE [LARGE SCALE GENOMIC DNA]</scope>
    <source>
        <strain evidence="2">cv. Hass</strain>
    </source>
</reference>
<name>A0ACC2KBS2_PERAE</name>
<evidence type="ECO:0000313" key="1">
    <source>
        <dbReference type="EMBL" id="KAJ8618419.1"/>
    </source>
</evidence>
<sequence>MEGDEEKLETFLKWAANIGISDSPRPLQSSTQSPSSSCLGRSLSIAQFPDAGGRGLAAARDLRRGEVILRVPRAALLTRESVLEDQKLAVSVCKYPHLSSTQVLTVCLLAEVGKGRGSRWHPYLMQLPRTYDTLANFNLFEIQALQVDDAIWASEKAISKHQSDWKEALILMQEVGLKPQLLTFRSWLWASATISSRTLHTPWDDAGCLCPVGDFFNYAAPEEESFCSEDEMHMVGVSSNCSSLRAEINTEKSNDEQLDCNSQRLTDGGYEEDIAAYCFYARRNYKKGEQVLLCYGSYSNLELLEHYGFLLKSNPSDRAFIQLDMSIRSSHSWPNDSLYIQQDGKPSFALLSALRLWATAPNLRREVGHLAYSGSLLSTENEVSVMKWLSKKCQGLLETLPTSMEEDGLLLDVIDKMQNHWSPAFGVQMLACEGELNDFFLANGLQKGDVAGFQLTTKAMRSMQRWRLAVEWRFRQENKSCNLVLY</sequence>
<dbReference type="EMBL" id="CM056812">
    <property type="protein sequence ID" value="KAJ8618419.1"/>
    <property type="molecule type" value="Genomic_DNA"/>
</dbReference>
<dbReference type="Proteomes" id="UP001234297">
    <property type="component" value="Chromosome 4"/>
</dbReference>
<proteinExistence type="predicted"/>
<protein>
    <submittedName>
        <fullName evidence="1">Uncharacterized protein</fullName>
    </submittedName>
</protein>
<organism evidence="1 2">
    <name type="scientific">Persea americana</name>
    <name type="common">Avocado</name>
    <dbReference type="NCBI Taxonomy" id="3435"/>
    <lineage>
        <taxon>Eukaryota</taxon>
        <taxon>Viridiplantae</taxon>
        <taxon>Streptophyta</taxon>
        <taxon>Embryophyta</taxon>
        <taxon>Tracheophyta</taxon>
        <taxon>Spermatophyta</taxon>
        <taxon>Magnoliopsida</taxon>
        <taxon>Magnoliidae</taxon>
        <taxon>Laurales</taxon>
        <taxon>Lauraceae</taxon>
        <taxon>Persea</taxon>
    </lineage>
</organism>
<accession>A0ACC2KBS2</accession>
<comment type="caution">
    <text evidence="1">The sequence shown here is derived from an EMBL/GenBank/DDBJ whole genome shotgun (WGS) entry which is preliminary data.</text>
</comment>
<keyword evidence="2" id="KW-1185">Reference proteome</keyword>
<evidence type="ECO:0000313" key="2">
    <source>
        <dbReference type="Proteomes" id="UP001234297"/>
    </source>
</evidence>